<dbReference type="AlphaFoldDB" id="G8YTF9"/>
<accession>G8YTF9</accession>
<evidence type="ECO:0000313" key="2">
    <source>
        <dbReference type="Proteomes" id="UP000005222"/>
    </source>
</evidence>
<dbReference type="HOGENOM" id="CLU_1555839_0_0_1"/>
<gene>
    <name evidence="1" type="primary">Piso0_000238</name>
    <name evidence="1" type="ORF">GNLVRS01_PISO0B05039g</name>
</gene>
<evidence type="ECO:0000313" key="1">
    <source>
        <dbReference type="EMBL" id="CCE73210.1"/>
    </source>
</evidence>
<sequence>MPANTRRFLMRVVVSWTGVFDSTVMTSSRMSYSRSLLIHRKRMKLSSRKKLAESAWYTEGSCAAVCFSSTRDQAYVVHVFPAATNPTVALCALRVAVDFFSPPPPCLHQFLHLAAAGLSVQYVIEYVCDDAWQHPPMQREHSALCSPLVTSCVVCDIEYFAPIFPSSSPCLS</sequence>
<name>G8YTF9_PICSO</name>
<dbReference type="Proteomes" id="UP000005222">
    <property type="component" value="Chromosome B"/>
</dbReference>
<protein>
    <submittedName>
        <fullName evidence="1">Piso0_000238 protein</fullName>
    </submittedName>
</protein>
<reference evidence="1 2" key="1">
    <citation type="journal article" date="2012" name="G3 (Bethesda)">
        <title>Pichia sorbitophila, an interspecies yeast hybrid reveals early steps of genome resolution following polyploidization.</title>
        <authorList>
            <person name="Leh Louis V."/>
            <person name="Despons L."/>
            <person name="Friedrich A."/>
            <person name="Martin T."/>
            <person name="Durrens P."/>
            <person name="Casaregola S."/>
            <person name="Neuveglise C."/>
            <person name="Fairhead C."/>
            <person name="Marck C."/>
            <person name="Cruz J.A."/>
            <person name="Straub M.L."/>
            <person name="Kugler V."/>
            <person name="Sacerdot C."/>
            <person name="Uzunov Z."/>
            <person name="Thierry A."/>
            <person name="Weiss S."/>
            <person name="Bleykasten C."/>
            <person name="De Montigny J."/>
            <person name="Jacques N."/>
            <person name="Jung P."/>
            <person name="Lemaire M."/>
            <person name="Mallet S."/>
            <person name="Morel G."/>
            <person name="Richard G.F."/>
            <person name="Sarkar A."/>
            <person name="Savel G."/>
            <person name="Schacherer J."/>
            <person name="Seret M.L."/>
            <person name="Talla E."/>
            <person name="Samson G."/>
            <person name="Jubin C."/>
            <person name="Poulain J."/>
            <person name="Vacherie B."/>
            <person name="Barbe V."/>
            <person name="Pelletier E."/>
            <person name="Sherman D.J."/>
            <person name="Westhof E."/>
            <person name="Weissenbach J."/>
            <person name="Baret P.V."/>
            <person name="Wincker P."/>
            <person name="Gaillardin C."/>
            <person name="Dujon B."/>
            <person name="Souciet J.L."/>
        </authorList>
    </citation>
    <scope>NUCLEOTIDE SEQUENCE [LARGE SCALE GENOMIC DNA]</scope>
    <source>
        <strain evidence="2">ATCC MYA-4447 / BCRC 22081 / CBS 7064 / NBRC 10061 / NRRL Y-12695</strain>
    </source>
</reference>
<proteinExistence type="predicted"/>
<keyword evidence="2" id="KW-1185">Reference proteome</keyword>
<dbReference type="InParanoid" id="G8YTF9"/>
<dbReference type="EMBL" id="FO082058">
    <property type="protein sequence ID" value="CCE73210.1"/>
    <property type="molecule type" value="Genomic_DNA"/>
</dbReference>
<organism evidence="1 2">
    <name type="scientific">Pichia sorbitophila (strain ATCC MYA-4447 / BCRC 22081 / CBS 7064 / NBRC 10061 / NRRL Y-12695)</name>
    <name type="common">Hybrid yeast</name>
    <dbReference type="NCBI Taxonomy" id="559304"/>
    <lineage>
        <taxon>Eukaryota</taxon>
        <taxon>Fungi</taxon>
        <taxon>Dikarya</taxon>
        <taxon>Ascomycota</taxon>
        <taxon>Saccharomycotina</taxon>
        <taxon>Pichiomycetes</taxon>
        <taxon>Debaryomycetaceae</taxon>
        <taxon>Millerozyma</taxon>
    </lineage>
</organism>